<proteinExistence type="predicted"/>
<dbReference type="SUPFAM" id="SSF50965">
    <property type="entry name" value="Galactose oxidase, central domain"/>
    <property type="match status" value="1"/>
</dbReference>
<dbReference type="InterPro" id="IPR001810">
    <property type="entry name" value="F-box_dom"/>
</dbReference>
<gene>
    <name evidence="2" type="ORF">BOLC3T13684H</name>
</gene>
<dbReference type="Pfam" id="PF00646">
    <property type="entry name" value="F-box"/>
    <property type="match status" value="1"/>
</dbReference>
<dbReference type="EMBL" id="LR031872">
    <property type="protein sequence ID" value="VDC87115.1"/>
    <property type="molecule type" value="Genomic_DNA"/>
</dbReference>
<dbReference type="SUPFAM" id="SSF81383">
    <property type="entry name" value="F-box domain"/>
    <property type="match status" value="1"/>
</dbReference>
<organism evidence="2">
    <name type="scientific">Brassica oleracea</name>
    <name type="common">Wild cabbage</name>
    <dbReference type="NCBI Taxonomy" id="3712"/>
    <lineage>
        <taxon>Eukaryota</taxon>
        <taxon>Viridiplantae</taxon>
        <taxon>Streptophyta</taxon>
        <taxon>Embryophyta</taxon>
        <taxon>Tracheophyta</taxon>
        <taxon>Spermatophyta</taxon>
        <taxon>Magnoliopsida</taxon>
        <taxon>eudicotyledons</taxon>
        <taxon>Gunneridae</taxon>
        <taxon>Pentapetalae</taxon>
        <taxon>rosids</taxon>
        <taxon>malvids</taxon>
        <taxon>Brassicales</taxon>
        <taxon>Brassicaceae</taxon>
        <taxon>Brassiceae</taxon>
        <taxon>Brassica</taxon>
    </lineage>
</organism>
<dbReference type="Pfam" id="PF08268">
    <property type="entry name" value="FBA_3"/>
    <property type="match status" value="1"/>
</dbReference>
<dbReference type="InterPro" id="IPR017451">
    <property type="entry name" value="F-box-assoc_interact_dom"/>
</dbReference>
<dbReference type="PROSITE" id="PS50181">
    <property type="entry name" value="FBOX"/>
    <property type="match status" value="1"/>
</dbReference>
<sequence length="399" mass="45919">MEDSQPSLSRERIDLDHAGNSTTTTIPFDLVIEILSRLPAKSLLRFQSVSKLWFSTIRSKIFVDSFLTWSKTRPRLLLMSYLLKNLQKINFIFSAPEHTDNNDDDKSSTVMARYDMPILEPSNYLISGSVNGFVCFRGQVCNTITVYNPITRQAVKLPEVTPNGRCMHASLGYDPVKDQYKVLCVTMRSDSIRKYNQQEHFVCTVSSSQKQEWRKIENPTGDNYSYVCGETCIDGALYYGAGLSRIVRFDVRSEKIDFIKIPKLESYMFSTAYRSIFINYKGKLARIDCSFPENFMTLWVFEDAEKQEWSSMTCVLPSQWKYLTASHLMSEGVIHTGELVVFSGLLDSSKPFYVCYYDFNKKIIRKVEILGMKDGDFRGIHGTSWMSCFPGHIENIRFL</sequence>
<accession>A0A3P6AC83</accession>
<protein>
    <recommendedName>
        <fullName evidence="1">F-box domain-containing protein</fullName>
    </recommendedName>
</protein>
<evidence type="ECO:0000313" key="2">
    <source>
        <dbReference type="EMBL" id="VDC87115.1"/>
    </source>
</evidence>
<reference evidence="2" key="1">
    <citation type="submission" date="2018-11" db="EMBL/GenBank/DDBJ databases">
        <authorList>
            <consortium name="Genoscope - CEA"/>
            <person name="William W."/>
        </authorList>
    </citation>
    <scope>NUCLEOTIDE SEQUENCE</scope>
</reference>
<dbReference type="PANTHER" id="PTHR31111:SF98">
    <property type="entry name" value="F-BOX ASSOCIATED UBIQUITINATION EFFECTOR FAMILY PROTEIN-RELATED"/>
    <property type="match status" value="1"/>
</dbReference>
<feature type="domain" description="F-box" evidence="1">
    <location>
        <begin position="20"/>
        <end position="72"/>
    </location>
</feature>
<dbReference type="AlphaFoldDB" id="A0A3P6AC83"/>
<name>A0A3P6AC83_BRAOL</name>
<dbReference type="InterPro" id="IPR036047">
    <property type="entry name" value="F-box-like_dom_sf"/>
</dbReference>
<dbReference type="InterPro" id="IPR013187">
    <property type="entry name" value="F-box-assoc_dom_typ3"/>
</dbReference>
<dbReference type="Gene3D" id="1.20.1280.50">
    <property type="match status" value="1"/>
</dbReference>
<dbReference type="NCBIfam" id="TIGR01640">
    <property type="entry name" value="F_box_assoc_1"/>
    <property type="match status" value="1"/>
</dbReference>
<dbReference type="CDD" id="cd22157">
    <property type="entry name" value="F-box_AtFBW1-like"/>
    <property type="match status" value="1"/>
</dbReference>
<dbReference type="InterPro" id="IPR011043">
    <property type="entry name" value="Gal_Oxase/kelch_b-propeller"/>
</dbReference>
<dbReference type="SMART" id="SM00256">
    <property type="entry name" value="FBOX"/>
    <property type="match status" value="1"/>
</dbReference>
<evidence type="ECO:0000259" key="1">
    <source>
        <dbReference type="PROSITE" id="PS50181"/>
    </source>
</evidence>
<dbReference type="PANTHER" id="PTHR31111">
    <property type="entry name" value="BNAA05G37150D PROTEIN-RELATED"/>
    <property type="match status" value="1"/>
</dbReference>